<dbReference type="InterPro" id="IPR006164">
    <property type="entry name" value="DNA_bd_Ku70/Ku80"/>
</dbReference>
<dbReference type="NCBIfam" id="TIGR02772">
    <property type="entry name" value="Ku_bact"/>
    <property type="match status" value="1"/>
</dbReference>
<comment type="similarity">
    <text evidence="2">Belongs to the prokaryotic Ku family.</text>
</comment>
<comment type="function">
    <text evidence="2">With LigD forms a non-homologous end joining (NHEJ) DNA repair enzyme, which repairs dsDNA breaks with reduced fidelity. Binds linear dsDNA with 5'- and 3'- overhangs but not closed circular dsDNA nor ssDNA. Recruits and stimulates the ligase activity of LigD.</text>
</comment>
<evidence type="ECO:0000256" key="1">
    <source>
        <dbReference type="ARBA" id="ARBA00023125"/>
    </source>
</evidence>
<proteinExistence type="inferred from homology"/>
<keyword evidence="1 2" id="KW-0238">DNA-binding</keyword>
<comment type="subunit">
    <text evidence="2">Homodimer. Interacts with LigD.</text>
</comment>
<dbReference type="Proteomes" id="UP001230156">
    <property type="component" value="Unassembled WGS sequence"/>
</dbReference>
<evidence type="ECO:0000256" key="2">
    <source>
        <dbReference type="HAMAP-Rule" id="MF_01875"/>
    </source>
</evidence>
<evidence type="ECO:0000256" key="3">
    <source>
        <dbReference type="SAM" id="MobiDB-lite"/>
    </source>
</evidence>
<feature type="compositionally biased region" description="Basic residues" evidence="3">
    <location>
        <begin position="279"/>
        <end position="289"/>
    </location>
</feature>
<protein>
    <recommendedName>
        <fullName evidence="2">Non-homologous end joining protein Ku</fullName>
    </recommendedName>
</protein>
<sequence>MALRPTWRGHLRLALVSCPVRLTPATTSSSNIRFHKLNKKTGNRLRQQMIDAETGKVVERDETIMGYEFEKGRYVKVEPEEIEALKIESSEIITIERVVPKSDVDPLFLENPYIVEPDDKSGLDIFATIREALKAKEVVGIGRLVLARREHPVMVEPRGKGFLLITLHDPDEVRLPEEIFDDIKDVKVDKQNLSLAETLIERMEGAFDLKLFEDRYQAALKDMVEAKMKGKKITAPTEVERPSNVVNLFEALKASVAAEKGGGKAAPKKAAKTAAPKAAAKKTAQRKRA</sequence>
<keyword evidence="2" id="KW-0234">DNA repair</keyword>
<keyword evidence="2" id="KW-0227">DNA damage</keyword>
<gene>
    <name evidence="2" type="primary">ku</name>
    <name evidence="5" type="ORF">Q8A70_20260</name>
</gene>
<dbReference type="SMART" id="SM00559">
    <property type="entry name" value="Ku78"/>
    <property type="match status" value="1"/>
</dbReference>
<evidence type="ECO:0000259" key="4">
    <source>
        <dbReference type="SMART" id="SM00559"/>
    </source>
</evidence>
<dbReference type="EMBL" id="JAUYVI010000006">
    <property type="protein sequence ID" value="MDQ7250035.1"/>
    <property type="molecule type" value="Genomic_DNA"/>
</dbReference>
<evidence type="ECO:0000313" key="5">
    <source>
        <dbReference type="EMBL" id="MDQ7250035.1"/>
    </source>
</evidence>
<keyword evidence="2" id="KW-0233">DNA recombination</keyword>
<dbReference type="InterPro" id="IPR016194">
    <property type="entry name" value="SPOC-like_C_dom_sf"/>
</dbReference>
<dbReference type="Pfam" id="PF02735">
    <property type="entry name" value="Ku"/>
    <property type="match status" value="1"/>
</dbReference>
<dbReference type="InterPro" id="IPR009187">
    <property type="entry name" value="Prok_Ku"/>
</dbReference>
<dbReference type="PANTHER" id="PTHR41251">
    <property type="entry name" value="NON-HOMOLOGOUS END JOINING PROTEIN KU"/>
    <property type="match status" value="1"/>
</dbReference>
<dbReference type="RefSeq" id="WP_379958764.1">
    <property type="nucleotide sequence ID" value="NZ_JAUYVI010000006.1"/>
</dbReference>
<keyword evidence="6" id="KW-1185">Reference proteome</keyword>
<evidence type="ECO:0000313" key="6">
    <source>
        <dbReference type="Proteomes" id="UP001230156"/>
    </source>
</evidence>
<name>A0ABU0YSA3_9PROT</name>
<dbReference type="HAMAP" id="MF_01875">
    <property type="entry name" value="Prokaryotic_Ku"/>
    <property type="match status" value="1"/>
</dbReference>
<dbReference type="PANTHER" id="PTHR41251:SF1">
    <property type="entry name" value="NON-HOMOLOGOUS END JOINING PROTEIN KU"/>
    <property type="match status" value="1"/>
</dbReference>
<dbReference type="SUPFAM" id="SSF100939">
    <property type="entry name" value="SPOC domain-like"/>
    <property type="match status" value="1"/>
</dbReference>
<dbReference type="PIRSF" id="PIRSF006493">
    <property type="entry name" value="Prok_Ku"/>
    <property type="match status" value="1"/>
</dbReference>
<feature type="region of interest" description="Disordered" evidence="3">
    <location>
        <begin position="258"/>
        <end position="289"/>
    </location>
</feature>
<reference evidence="6" key="1">
    <citation type="submission" date="2023-08" db="EMBL/GenBank/DDBJ databases">
        <title>Rhodospirillaceae gen. nov., a novel taxon isolated from the Yangtze River Yuezi River estuary sludge.</title>
        <authorList>
            <person name="Ruan L."/>
        </authorList>
    </citation>
    <scope>NUCLEOTIDE SEQUENCE [LARGE SCALE GENOMIC DNA]</scope>
    <source>
        <strain evidence="6">R-7</strain>
    </source>
</reference>
<comment type="caution">
    <text evidence="5">The sequence shown here is derived from an EMBL/GenBank/DDBJ whole genome shotgun (WGS) entry which is preliminary data.</text>
</comment>
<feature type="domain" description="Ku" evidence="4">
    <location>
        <begin position="55"/>
        <end position="184"/>
    </location>
</feature>
<dbReference type="Gene3D" id="2.40.290.10">
    <property type="match status" value="1"/>
</dbReference>
<accession>A0ABU0YSA3</accession>
<organism evidence="5 6">
    <name type="scientific">Dongia sedimenti</name>
    <dbReference type="NCBI Taxonomy" id="3064282"/>
    <lineage>
        <taxon>Bacteria</taxon>
        <taxon>Pseudomonadati</taxon>
        <taxon>Pseudomonadota</taxon>
        <taxon>Alphaproteobacteria</taxon>
        <taxon>Rhodospirillales</taxon>
        <taxon>Dongiaceae</taxon>
        <taxon>Dongia</taxon>
    </lineage>
</organism>